<evidence type="ECO:0000256" key="1">
    <source>
        <dbReference type="ARBA" id="ARBA00004613"/>
    </source>
</evidence>
<dbReference type="GO" id="GO:0030514">
    <property type="term" value="P:negative regulation of BMP signaling pathway"/>
    <property type="evidence" value="ECO:0007669"/>
    <property type="project" value="Ensembl"/>
</dbReference>
<dbReference type="GO" id="GO:0003281">
    <property type="term" value="P:ventricular septum development"/>
    <property type="evidence" value="ECO:0007669"/>
    <property type="project" value="Ensembl"/>
</dbReference>
<dbReference type="GO" id="GO:0016015">
    <property type="term" value="F:morphogen activity"/>
    <property type="evidence" value="ECO:0007669"/>
    <property type="project" value="Ensembl"/>
</dbReference>
<dbReference type="OrthoDB" id="10061784at2759"/>
<dbReference type="Pfam" id="PF03045">
    <property type="entry name" value="DAN"/>
    <property type="match status" value="1"/>
</dbReference>
<evidence type="ECO:0000259" key="7">
    <source>
        <dbReference type="Pfam" id="PF03045"/>
    </source>
</evidence>
<dbReference type="OMA" id="PVVLWCR"/>
<dbReference type="GO" id="GO:0030512">
    <property type="term" value="P:negative regulation of transforming growth factor beta receptor signaling pathway"/>
    <property type="evidence" value="ECO:0007669"/>
    <property type="project" value="Ensembl"/>
</dbReference>
<dbReference type="AlphaFoldDB" id="A0A8C6RS57"/>
<reference evidence="8" key="2">
    <citation type="submission" date="2025-09" db="UniProtKB">
        <authorList>
            <consortium name="Ensembl"/>
        </authorList>
    </citation>
    <scope>IDENTIFICATION</scope>
</reference>
<dbReference type="Proteomes" id="UP000694381">
    <property type="component" value="Unassembled WGS sequence"/>
</dbReference>
<dbReference type="PANTHER" id="PTHR15273:SF5">
    <property type="entry name" value="DAN DOMAIN FAMILY MEMBER 5"/>
    <property type="match status" value="1"/>
</dbReference>
<dbReference type="GO" id="GO:0005576">
    <property type="term" value="C:extracellular region"/>
    <property type="evidence" value="ECO:0007669"/>
    <property type="project" value="UniProtKB-SubCell"/>
</dbReference>
<keyword evidence="4 6" id="KW-0732">Signal</keyword>
<dbReference type="KEGG" id="ngi:103751914"/>
<dbReference type="Gene3D" id="2.10.90.10">
    <property type="entry name" value="Cystine-knot cytokines"/>
    <property type="match status" value="1"/>
</dbReference>
<dbReference type="GO" id="GO:0003140">
    <property type="term" value="P:determination of left/right asymmetry in lateral mesoderm"/>
    <property type="evidence" value="ECO:0007669"/>
    <property type="project" value="Ensembl"/>
</dbReference>
<keyword evidence="5" id="KW-1015">Disulfide bond</keyword>
<evidence type="ECO:0000256" key="2">
    <source>
        <dbReference type="ARBA" id="ARBA00007872"/>
    </source>
</evidence>
<dbReference type="InterPro" id="IPR016860">
    <property type="entry name" value="Cerberus"/>
</dbReference>
<evidence type="ECO:0000256" key="4">
    <source>
        <dbReference type="ARBA" id="ARBA00022729"/>
    </source>
</evidence>
<evidence type="ECO:0000256" key="6">
    <source>
        <dbReference type="PIRNR" id="PIRNR027807"/>
    </source>
</evidence>
<accession>A0A8C6RS57</accession>
<dbReference type="PANTHER" id="PTHR15273">
    <property type="entry name" value="DAN DOMAIN FAMILY MEMBER 5"/>
    <property type="match status" value="1"/>
</dbReference>
<gene>
    <name evidence="8" type="primary">Dand5</name>
</gene>
<dbReference type="GO" id="GO:0003283">
    <property type="term" value="P:atrial septum development"/>
    <property type="evidence" value="ECO:0007669"/>
    <property type="project" value="Ensembl"/>
</dbReference>
<comment type="similarity">
    <text evidence="2 6">Belongs to the DAN family.</text>
</comment>
<evidence type="ECO:0000313" key="8">
    <source>
        <dbReference type="Ensembl" id="ENSNGAP00000022248.1"/>
    </source>
</evidence>
<reference evidence="8" key="1">
    <citation type="submission" date="2025-08" db="UniProtKB">
        <authorList>
            <consortium name="Ensembl"/>
        </authorList>
    </citation>
    <scope>IDENTIFICATION</scope>
</reference>
<dbReference type="GeneTree" id="ENSGT00530000063926"/>
<sequence length="184" mass="19858">MFHGQLTTLLGLLSGAWLPTGLGRSGDPVPPAQSWAATSQSWTPDSLVPSSALGSWKAFLSLQSRQQETGGLKGGQDVTAGISLPLDPQEATRETCRAVPFIQVLSRPGCTGARVRNHLCFGHCTSFYIPGLAPTPLVLCNSCVPAFKRWTPVVFWCGTGRPASPRRVRTSTMLVQRCQCHRKL</sequence>
<dbReference type="CTD" id="199699"/>
<comment type="subcellular location">
    <subcellularLocation>
        <location evidence="1 6">Secreted</location>
    </subcellularLocation>
</comment>
<feature type="domain" description="DAN" evidence="7">
    <location>
        <begin position="82"/>
        <end position="182"/>
    </location>
</feature>
<dbReference type="GO" id="GO:0038101">
    <property type="term" value="P:sequestering of nodal from receptor via nodal binding"/>
    <property type="evidence" value="ECO:0007669"/>
    <property type="project" value="Ensembl"/>
</dbReference>
<dbReference type="PIRSF" id="PIRSF027807">
    <property type="entry name" value="Cerberus"/>
    <property type="match status" value="1"/>
</dbReference>
<name>A0A8C6RS57_NANGA</name>
<dbReference type="Ensembl" id="ENSNGAT00000027931.1">
    <property type="protein sequence ID" value="ENSNGAP00000022248.1"/>
    <property type="gene ID" value="ENSNGAG00000021187.1"/>
</dbReference>
<dbReference type="GO" id="GO:0061371">
    <property type="term" value="P:determination of heart left/right asymmetry"/>
    <property type="evidence" value="ECO:0007669"/>
    <property type="project" value="Ensembl"/>
</dbReference>
<evidence type="ECO:0000256" key="3">
    <source>
        <dbReference type="ARBA" id="ARBA00022525"/>
    </source>
</evidence>
<dbReference type="InterPro" id="IPR004133">
    <property type="entry name" value="DAN_dom"/>
</dbReference>
<protein>
    <submittedName>
        <fullName evidence="8">DAN domain family member 5, BMP antagonist</fullName>
    </submittedName>
</protein>
<evidence type="ECO:0000256" key="5">
    <source>
        <dbReference type="ARBA" id="ARBA00023157"/>
    </source>
</evidence>
<dbReference type="InterPro" id="IPR029034">
    <property type="entry name" value="Cystine-knot_cytokine"/>
</dbReference>
<organism evidence="8 9">
    <name type="scientific">Nannospalax galili</name>
    <name type="common">Northern Israeli blind subterranean mole rat</name>
    <name type="synonym">Spalax galili</name>
    <dbReference type="NCBI Taxonomy" id="1026970"/>
    <lineage>
        <taxon>Eukaryota</taxon>
        <taxon>Metazoa</taxon>
        <taxon>Chordata</taxon>
        <taxon>Craniata</taxon>
        <taxon>Vertebrata</taxon>
        <taxon>Euteleostomi</taxon>
        <taxon>Mammalia</taxon>
        <taxon>Eutheria</taxon>
        <taxon>Euarchontoglires</taxon>
        <taxon>Glires</taxon>
        <taxon>Rodentia</taxon>
        <taxon>Myomorpha</taxon>
        <taxon>Muroidea</taxon>
        <taxon>Spalacidae</taxon>
        <taxon>Spalacinae</taxon>
        <taxon>Nannospalax</taxon>
    </lineage>
</organism>
<feature type="signal peptide" evidence="6">
    <location>
        <begin position="1"/>
        <end position="23"/>
    </location>
</feature>
<keyword evidence="3 6" id="KW-0964">Secreted</keyword>
<keyword evidence="9" id="KW-1185">Reference proteome</keyword>
<evidence type="ECO:0000313" key="9">
    <source>
        <dbReference type="Proteomes" id="UP000694381"/>
    </source>
</evidence>
<feature type="chain" id="PRO_5034371082" evidence="6">
    <location>
        <begin position="24"/>
        <end position="184"/>
    </location>
</feature>
<dbReference type="RefSeq" id="XP_008853740.1">
    <property type="nucleotide sequence ID" value="XM_008855518.2"/>
</dbReference>
<dbReference type="GeneID" id="103751914"/>
<proteinExistence type="inferred from homology"/>